<feature type="compositionally biased region" description="Polar residues" evidence="1">
    <location>
        <begin position="61"/>
        <end position="73"/>
    </location>
</feature>
<dbReference type="Proteomes" id="UP001055439">
    <property type="component" value="Chromosome 4"/>
</dbReference>
<keyword evidence="3" id="KW-1185">Reference proteome</keyword>
<sequence>MLHVKKTKGEEEEEEDSVAKRSELATGKKNPCRFQQQGRIFTPRINQRPDFGENFGRVSPVINSSRYPKTTEN</sequence>
<evidence type="ECO:0000313" key="3">
    <source>
        <dbReference type="Proteomes" id="UP001055439"/>
    </source>
</evidence>
<feature type="region of interest" description="Disordered" evidence="1">
    <location>
        <begin position="1"/>
        <end position="73"/>
    </location>
</feature>
<evidence type="ECO:0000256" key="1">
    <source>
        <dbReference type="SAM" id="MobiDB-lite"/>
    </source>
</evidence>
<name>A0A9E7FIJ0_9LILI</name>
<reference evidence="2" key="1">
    <citation type="submission" date="2022-05" db="EMBL/GenBank/DDBJ databases">
        <title>The Musa troglodytarum L. genome provides insights into the mechanism of non-climacteric behaviour and enrichment of carotenoids.</title>
        <authorList>
            <person name="Wang J."/>
        </authorList>
    </citation>
    <scope>NUCLEOTIDE SEQUENCE</scope>
    <source>
        <tissue evidence="2">Leaf</tissue>
    </source>
</reference>
<protein>
    <submittedName>
        <fullName evidence="2">Uncharacterized protein</fullName>
    </submittedName>
</protein>
<dbReference type="EMBL" id="CP097506">
    <property type="protein sequence ID" value="URD94851.1"/>
    <property type="molecule type" value="Genomic_DNA"/>
</dbReference>
<evidence type="ECO:0000313" key="2">
    <source>
        <dbReference type="EMBL" id="URD94851.1"/>
    </source>
</evidence>
<accession>A0A9E7FIJ0</accession>
<organism evidence="2 3">
    <name type="scientific">Musa troglodytarum</name>
    <name type="common">fe'i banana</name>
    <dbReference type="NCBI Taxonomy" id="320322"/>
    <lineage>
        <taxon>Eukaryota</taxon>
        <taxon>Viridiplantae</taxon>
        <taxon>Streptophyta</taxon>
        <taxon>Embryophyta</taxon>
        <taxon>Tracheophyta</taxon>
        <taxon>Spermatophyta</taxon>
        <taxon>Magnoliopsida</taxon>
        <taxon>Liliopsida</taxon>
        <taxon>Zingiberales</taxon>
        <taxon>Musaceae</taxon>
        <taxon>Musa</taxon>
    </lineage>
</organism>
<proteinExistence type="predicted"/>
<gene>
    <name evidence="2" type="ORF">MUK42_09890</name>
</gene>
<dbReference type="AlphaFoldDB" id="A0A9E7FIJ0"/>